<gene>
    <name evidence="1" type="ORF">M9Y10_027029</name>
</gene>
<organism evidence="1 2">
    <name type="scientific">Tritrichomonas musculus</name>
    <dbReference type="NCBI Taxonomy" id="1915356"/>
    <lineage>
        <taxon>Eukaryota</taxon>
        <taxon>Metamonada</taxon>
        <taxon>Parabasalia</taxon>
        <taxon>Tritrichomonadida</taxon>
        <taxon>Tritrichomonadidae</taxon>
        <taxon>Tritrichomonas</taxon>
    </lineage>
</organism>
<sequence>MSHLLANLFKFNQRYYPSDDELSLLIPALKKYFTYPERHQMRNTITEDLSVTLKKISPHWTQRLIRIWFNNNKHQYLLSNNIKKFSELGENEAVLLSKKIINSGFNIENQNFDFNINNSQNQKESFQFSDQPQKLALSEQSIIDSSFNKENQNFDFNINNSQNHIKALQISRESIYISTPYDAMSESIYSEHVKR</sequence>
<accession>A0ABR2H776</accession>
<comment type="caution">
    <text evidence="1">The sequence shown here is derived from an EMBL/GenBank/DDBJ whole genome shotgun (WGS) entry which is preliminary data.</text>
</comment>
<reference evidence="1 2" key="1">
    <citation type="submission" date="2024-04" db="EMBL/GenBank/DDBJ databases">
        <title>Tritrichomonas musculus Genome.</title>
        <authorList>
            <person name="Alves-Ferreira E."/>
            <person name="Grigg M."/>
            <person name="Lorenzi H."/>
            <person name="Galac M."/>
        </authorList>
    </citation>
    <scope>NUCLEOTIDE SEQUENCE [LARGE SCALE GENOMIC DNA]</scope>
    <source>
        <strain evidence="1 2">EAF2021</strain>
    </source>
</reference>
<name>A0ABR2H776_9EUKA</name>
<keyword evidence="2" id="KW-1185">Reference proteome</keyword>
<evidence type="ECO:0008006" key="3">
    <source>
        <dbReference type="Google" id="ProtNLM"/>
    </source>
</evidence>
<proteinExistence type="predicted"/>
<dbReference type="EMBL" id="JAPFFF010000041">
    <property type="protein sequence ID" value="KAK8841412.1"/>
    <property type="molecule type" value="Genomic_DNA"/>
</dbReference>
<evidence type="ECO:0000313" key="1">
    <source>
        <dbReference type="EMBL" id="KAK8841412.1"/>
    </source>
</evidence>
<evidence type="ECO:0000313" key="2">
    <source>
        <dbReference type="Proteomes" id="UP001470230"/>
    </source>
</evidence>
<protein>
    <recommendedName>
        <fullName evidence="3">Homeobox domain-containing protein</fullName>
    </recommendedName>
</protein>
<dbReference type="Proteomes" id="UP001470230">
    <property type="component" value="Unassembled WGS sequence"/>
</dbReference>